<dbReference type="GO" id="GO:0004519">
    <property type="term" value="F:endonuclease activity"/>
    <property type="evidence" value="ECO:0007669"/>
    <property type="project" value="UniProtKB-KW"/>
</dbReference>
<dbReference type="Pfam" id="PF03235">
    <property type="entry name" value="GmrSD_N"/>
    <property type="match status" value="1"/>
</dbReference>
<feature type="domain" description="GmrSD restriction endonucleases N-terminal" evidence="2">
    <location>
        <begin position="34"/>
        <end position="158"/>
    </location>
</feature>
<dbReference type="RefSeq" id="WP_053370652.1">
    <property type="nucleotide sequence ID" value="NZ_KQ435290.1"/>
</dbReference>
<dbReference type="PANTHER" id="PTHR39639">
    <property type="entry name" value="CHROMOSOME 16, WHOLE GENOME SHOTGUN SEQUENCE"/>
    <property type="match status" value="1"/>
</dbReference>
<keyword evidence="3" id="KW-0540">Nuclease</keyword>
<sequence length="382" mass="43531">MKIRLERITVRDLAEAYEDNEELGVRAYGGNLDVRPPYQREFVYKDKQRDAVIETLRRGFPLNVMYWSVQDDGTFEVIDGQQRTISICQYVEGDFSILIDGHQLAFHNLQPDQQNQILDYELMVYLCEGTESEKLDWFKTINIAGERLTDQELRNAVYHGPWVSAAKRYFSKNGCPAQQIASDYLTGSSIRQEYLETAIEWINDGKVDEYMRDHQHDKNANELWLYFKGVIDWVEASFPKKRTQMKGLNWGALHAKHKADRIDPASLEAKIAELMSDIDVKNKRGIYEFVLGGGNDTRLLEIRVFDDKLKLAAYGKQTAVAESAGVSNCPMCASGTNANSTRIYELGEMDADHVTAWSKGGATDMANCEMLCIPHNRSKGNR</sequence>
<reference evidence="3 4" key="1">
    <citation type="journal article" date="2015" name="Sci. Rep.">
        <title>Functional and structural properties of a novel cellulosome-like multienzyme complex: efficient glycoside hydrolysis of water-insoluble 7-xylosyl-10-deacetylpaclitaxel.</title>
        <authorList>
            <person name="Dou T.Y."/>
            <person name="Luan H.W."/>
            <person name="Ge G.B."/>
            <person name="Dong M.M."/>
            <person name="Zou H.F."/>
            <person name="He Y.Q."/>
            <person name="Cui P."/>
            <person name="Wang J.Y."/>
            <person name="Hao D.C."/>
            <person name="Yang S.L."/>
            <person name="Yang L."/>
        </authorList>
    </citation>
    <scope>NUCLEOTIDE SEQUENCE [LARGE SCALE GENOMIC DNA]</scope>
    <source>
        <strain evidence="3 4">F16</strain>
    </source>
</reference>
<dbReference type="Pfam" id="PF01844">
    <property type="entry name" value="HNH"/>
    <property type="match status" value="1"/>
</dbReference>
<dbReference type="PATRIC" id="fig|1350482.3.peg.2513"/>
<proteinExistence type="predicted"/>
<evidence type="ECO:0000259" key="1">
    <source>
        <dbReference type="Pfam" id="PF01844"/>
    </source>
</evidence>
<keyword evidence="3" id="KW-0378">Hydrolase</keyword>
<organism evidence="3 4">
    <name type="scientific">Cellulosimicrobium cellulans F16</name>
    <dbReference type="NCBI Taxonomy" id="1350482"/>
    <lineage>
        <taxon>Bacteria</taxon>
        <taxon>Bacillati</taxon>
        <taxon>Actinomycetota</taxon>
        <taxon>Actinomycetes</taxon>
        <taxon>Micrococcales</taxon>
        <taxon>Promicromonosporaceae</taxon>
        <taxon>Cellulosimicrobium</taxon>
    </lineage>
</organism>
<gene>
    <name evidence="3" type="ORF">M768_12480</name>
</gene>
<dbReference type="GO" id="GO:0003676">
    <property type="term" value="F:nucleic acid binding"/>
    <property type="evidence" value="ECO:0007669"/>
    <property type="project" value="InterPro"/>
</dbReference>
<dbReference type="AlphaFoldDB" id="A0A0M0F835"/>
<name>A0A0M0F835_CELCE</name>
<dbReference type="Gene3D" id="1.10.30.50">
    <property type="match status" value="1"/>
</dbReference>
<dbReference type="EMBL" id="ATNL01000008">
    <property type="protein sequence ID" value="KON73749.1"/>
    <property type="molecule type" value="Genomic_DNA"/>
</dbReference>
<keyword evidence="4" id="KW-1185">Reference proteome</keyword>
<accession>A0A0M0F835</accession>
<dbReference type="InterPro" id="IPR004919">
    <property type="entry name" value="GmrSD_N"/>
</dbReference>
<feature type="domain" description="HNH" evidence="1">
    <location>
        <begin position="329"/>
        <end position="382"/>
    </location>
</feature>
<dbReference type="PANTHER" id="PTHR39639:SF1">
    <property type="entry name" value="DUF262 DOMAIN-CONTAINING PROTEIN"/>
    <property type="match status" value="1"/>
</dbReference>
<dbReference type="Proteomes" id="UP000037387">
    <property type="component" value="Unassembled WGS sequence"/>
</dbReference>
<dbReference type="GO" id="GO:0008270">
    <property type="term" value="F:zinc ion binding"/>
    <property type="evidence" value="ECO:0007669"/>
    <property type="project" value="InterPro"/>
</dbReference>
<keyword evidence="3" id="KW-0255">Endonuclease</keyword>
<evidence type="ECO:0000259" key="2">
    <source>
        <dbReference type="Pfam" id="PF03235"/>
    </source>
</evidence>
<dbReference type="InterPro" id="IPR002711">
    <property type="entry name" value="HNH"/>
</dbReference>
<comment type="caution">
    <text evidence="3">The sequence shown here is derived from an EMBL/GenBank/DDBJ whole genome shotgun (WGS) entry which is preliminary data.</text>
</comment>
<protein>
    <submittedName>
        <fullName evidence="3">HNH endonuclease</fullName>
    </submittedName>
</protein>
<evidence type="ECO:0000313" key="3">
    <source>
        <dbReference type="EMBL" id="KON73749.1"/>
    </source>
</evidence>
<evidence type="ECO:0000313" key="4">
    <source>
        <dbReference type="Proteomes" id="UP000037387"/>
    </source>
</evidence>